<dbReference type="EMBL" id="MNCJ02000332">
    <property type="protein sequence ID" value="KAF5755140.1"/>
    <property type="molecule type" value="Genomic_DNA"/>
</dbReference>
<comment type="caution">
    <text evidence="2">The sequence shown here is derived from an EMBL/GenBank/DDBJ whole genome shotgun (WGS) entry which is preliminary data.</text>
</comment>
<organism evidence="2 3">
    <name type="scientific">Helianthus annuus</name>
    <name type="common">Common sunflower</name>
    <dbReference type="NCBI Taxonomy" id="4232"/>
    <lineage>
        <taxon>Eukaryota</taxon>
        <taxon>Viridiplantae</taxon>
        <taxon>Streptophyta</taxon>
        <taxon>Embryophyta</taxon>
        <taxon>Tracheophyta</taxon>
        <taxon>Spermatophyta</taxon>
        <taxon>Magnoliopsida</taxon>
        <taxon>eudicotyledons</taxon>
        <taxon>Gunneridae</taxon>
        <taxon>Pentapetalae</taxon>
        <taxon>asterids</taxon>
        <taxon>campanulids</taxon>
        <taxon>Asterales</taxon>
        <taxon>Asteraceae</taxon>
        <taxon>Asteroideae</taxon>
        <taxon>Heliantheae alliance</taxon>
        <taxon>Heliantheae</taxon>
        <taxon>Helianthus</taxon>
    </lineage>
</organism>
<keyword evidence="3" id="KW-1185">Reference proteome</keyword>
<sequence>MGQNHINRSKRKKLHLFKFSARVWNPSFILSMVRRFIRQEHRCVREPESAGKKGREREEWKEISDL</sequence>
<accession>A0A9K3GTR9</accession>
<feature type="region of interest" description="Disordered" evidence="1">
    <location>
        <begin position="44"/>
        <end position="66"/>
    </location>
</feature>
<dbReference type="AlphaFoldDB" id="A0A9K3GTR9"/>
<reference evidence="2" key="2">
    <citation type="submission" date="2020-06" db="EMBL/GenBank/DDBJ databases">
        <title>Helianthus annuus Genome sequencing and assembly Release 2.</title>
        <authorList>
            <person name="Gouzy J."/>
            <person name="Langlade N."/>
            <person name="Munos S."/>
        </authorList>
    </citation>
    <scope>NUCLEOTIDE SEQUENCE</scope>
    <source>
        <tissue evidence="2">Leaves</tissue>
    </source>
</reference>
<evidence type="ECO:0000313" key="2">
    <source>
        <dbReference type="EMBL" id="KAF5755140.1"/>
    </source>
</evidence>
<dbReference type="Gramene" id="mRNA:HanXRQr2_Chr17g0799281">
    <property type="protein sequence ID" value="mRNA:HanXRQr2_Chr17g0799281"/>
    <property type="gene ID" value="HanXRQr2_Chr17g0799281"/>
</dbReference>
<name>A0A9K3GTR9_HELAN</name>
<evidence type="ECO:0000313" key="3">
    <source>
        <dbReference type="Proteomes" id="UP000215914"/>
    </source>
</evidence>
<proteinExistence type="predicted"/>
<dbReference type="Proteomes" id="UP000215914">
    <property type="component" value="Unassembled WGS sequence"/>
</dbReference>
<reference evidence="2" key="1">
    <citation type="journal article" date="2017" name="Nature">
        <title>The sunflower genome provides insights into oil metabolism, flowering and Asterid evolution.</title>
        <authorList>
            <person name="Badouin H."/>
            <person name="Gouzy J."/>
            <person name="Grassa C.J."/>
            <person name="Murat F."/>
            <person name="Staton S.E."/>
            <person name="Cottret L."/>
            <person name="Lelandais-Briere C."/>
            <person name="Owens G.L."/>
            <person name="Carrere S."/>
            <person name="Mayjonade B."/>
            <person name="Legrand L."/>
            <person name="Gill N."/>
            <person name="Kane N.C."/>
            <person name="Bowers J.E."/>
            <person name="Hubner S."/>
            <person name="Bellec A."/>
            <person name="Berard A."/>
            <person name="Berges H."/>
            <person name="Blanchet N."/>
            <person name="Boniface M.C."/>
            <person name="Brunel D."/>
            <person name="Catrice O."/>
            <person name="Chaidir N."/>
            <person name="Claudel C."/>
            <person name="Donnadieu C."/>
            <person name="Faraut T."/>
            <person name="Fievet G."/>
            <person name="Helmstetter N."/>
            <person name="King M."/>
            <person name="Knapp S.J."/>
            <person name="Lai Z."/>
            <person name="Le Paslier M.C."/>
            <person name="Lippi Y."/>
            <person name="Lorenzon L."/>
            <person name="Mandel J.R."/>
            <person name="Marage G."/>
            <person name="Marchand G."/>
            <person name="Marquand E."/>
            <person name="Bret-Mestries E."/>
            <person name="Morien E."/>
            <person name="Nambeesan S."/>
            <person name="Nguyen T."/>
            <person name="Pegot-Espagnet P."/>
            <person name="Pouilly N."/>
            <person name="Raftis F."/>
            <person name="Sallet E."/>
            <person name="Schiex T."/>
            <person name="Thomas J."/>
            <person name="Vandecasteele C."/>
            <person name="Vares D."/>
            <person name="Vear F."/>
            <person name="Vautrin S."/>
            <person name="Crespi M."/>
            <person name="Mangin B."/>
            <person name="Burke J.M."/>
            <person name="Salse J."/>
            <person name="Munos S."/>
            <person name="Vincourt P."/>
            <person name="Rieseberg L.H."/>
            <person name="Langlade N.B."/>
        </authorList>
    </citation>
    <scope>NUCLEOTIDE SEQUENCE</scope>
    <source>
        <tissue evidence="2">Leaves</tissue>
    </source>
</reference>
<evidence type="ECO:0000256" key="1">
    <source>
        <dbReference type="SAM" id="MobiDB-lite"/>
    </source>
</evidence>
<gene>
    <name evidence="2" type="ORF">HanXRQr2_Chr17g0799281</name>
</gene>
<protein>
    <submittedName>
        <fullName evidence="2">Uncharacterized protein</fullName>
    </submittedName>
</protein>